<gene>
    <name evidence="3" type="ORF">WJX81_005605</name>
</gene>
<name>A0AAW1S893_9CHLO</name>
<evidence type="ECO:0000256" key="1">
    <source>
        <dbReference type="SAM" id="Coils"/>
    </source>
</evidence>
<dbReference type="EMBL" id="JALJOU010000008">
    <property type="protein sequence ID" value="KAK9842305.1"/>
    <property type="molecule type" value="Genomic_DNA"/>
</dbReference>
<accession>A0AAW1S893</accession>
<proteinExistence type="predicted"/>
<evidence type="ECO:0000313" key="3">
    <source>
        <dbReference type="EMBL" id="KAK9842305.1"/>
    </source>
</evidence>
<keyword evidence="4" id="KW-1185">Reference proteome</keyword>
<sequence length="444" mass="46178">MEWAEERIRDELLASLSGGGLSYGSPRKRARSSGHSSPRLENTGRRRMGSVEVQDLVSQEREQYIADHVTQTRLGAVLDSVSLRPGDAEEAALWEAARLRVSAATLAAENDALREHSRQLAEQVAALQRNAAAARAEGGASARGARLAAAARIADLEAETVRQRGMLGELAAAAGGLAEENAALGGALAGARSGQRAARADVGHLEERLATLQELCLRGGACAEPVGLTLALPPATTALGPVAAAAQERALAALATPELMAASAPPAGFGCVAPPQRDIVHALRELAALRRERDRLGAQARAVTERASKAEQARAALATEAAATRRAAAKTAVSDQAKLLGALKRIDFLVGQVRERDAALAARDAYAARLEARLLTQHKALQAAARRAPPPAQLPQRAVKAGIAADRPAAGPASPAGAPLRDRSNQPRAAPAPRRSIRGPLSNV</sequence>
<feature type="coiled-coil region" evidence="1">
    <location>
        <begin position="279"/>
        <end position="306"/>
    </location>
</feature>
<dbReference type="AlphaFoldDB" id="A0AAW1S893"/>
<evidence type="ECO:0000256" key="2">
    <source>
        <dbReference type="SAM" id="MobiDB-lite"/>
    </source>
</evidence>
<feature type="compositionally biased region" description="Low complexity" evidence="2">
    <location>
        <begin position="394"/>
        <end position="419"/>
    </location>
</feature>
<evidence type="ECO:0000313" key="4">
    <source>
        <dbReference type="Proteomes" id="UP001445335"/>
    </source>
</evidence>
<dbReference type="Proteomes" id="UP001445335">
    <property type="component" value="Unassembled WGS sequence"/>
</dbReference>
<comment type="caution">
    <text evidence="3">The sequence shown here is derived from an EMBL/GenBank/DDBJ whole genome shotgun (WGS) entry which is preliminary data.</text>
</comment>
<keyword evidence="1" id="KW-0175">Coiled coil</keyword>
<reference evidence="3 4" key="1">
    <citation type="journal article" date="2024" name="Nat. Commun.">
        <title>Phylogenomics reveals the evolutionary origins of lichenization in chlorophyte algae.</title>
        <authorList>
            <person name="Puginier C."/>
            <person name="Libourel C."/>
            <person name="Otte J."/>
            <person name="Skaloud P."/>
            <person name="Haon M."/>
            <person name="Grisel S."/>
            <person name="Petersen M."/>
            <person name="Berrin J.G."/>
            <person name="Delaux P.M."/>
            <person name="Dal Grande F."/>
            <person name="Keller J."/>
        </authorList>
    </citation>
    <scope>NUCLEOTIDE SEQUENCE [LARGE SCALE GENOMIC DNA]</scope>
    <source>
        <strain evidence="3 4">SAG 245.80</strain>
    </source>
</reference>
<protein>
    <submittedName>
        <fullName evidence="3">Uncharacterized protein</fullName>
    </submittedName>
</protein>
<organism evidence="3 4">
    <name type="scientific">Elliptochloris bilobata</name>
    <dbReference type="NCBI Taxonomy" id="381761"/>
    <lineage>
        <taxon>Eukaryota</taxon>
        <taxon>Viridiplantae</taxon>
        <taxon>Chlorophyta</taxon>
        <taxon>core chlorophytes</taxon>
        <taxon>Trebouxiophyceae</taxon>
        <taxon>Trebouxiophyceae incertae sedis</taxon>
        <taxon>Elliptochloris clade</taxon>
        <taxon>Elliptochloris</taxon>
    </lineage>
</organism>
<feature type="region of interest" description="Disordered" evidence="2">
    <location>
        <begin position="386"/>
        <end position="444"/>
    </location>
</feature>
<feature type="coiled-coil region" evidence="1">
    <location>
        <begin position="103"/>
        <end position="137"/>
    </location>
</feature>
<feature type="region of interest" description="Disordered" evidence="2">
    <location>
        <begin position="16"/>
        <end position="49"/>
    </location>
</feature>